<reference evidence="1 2" key="1">
    <citation type="journal article" date="2014" name="PLoS ONE">
        <title>Reduction of Hydrogen Peroxide Accumulation and Toxicity by a Catalase from Mycoplasma iowae.</title>
        <authorList>
            <person name="Pritchard R.E."/>
            <person name="Prassinos A.J."/>
            <person name="Osborne J.D."/>
            <person name="Raviv Z."/>
            <person name="Balish M.F."/>
        </authorList>
    </citation>
    <scope>NUCLEOTIDE SEQUENCE [LARGE SCALE GENOMIC DNA]</scope>
    <source>
        <strain evidence="1 2">DK-CPA</strain>
    </source>
</reference>
<evidence type="ECO:0000313" key="2">
    <source>
        <dbReference type="Proteomes" id="UP000028523"/>
    </source>
</evidence>
<sequence length="120" mass="13885">MQGIEQIIWEKYFGKGTKSGYDAFGVEIRFDSFGLKEKYGWKLDYIWPLKPNRPNYENGSISIENIQPLSYKSSAKKDCLLTGKINGINFAVVKSHLDNENKPIGKMKIKKEDGLWYWTV</sequence>
<accession>A0A084U4P8</accession>
<comment type="caution">
    <text evidence="1">The sequence shown here is derived from an EMBL/GenBank/DDBJ whole genome shotgun (WGS) entry which is preliminary data.</text>
</comment>
<protein>
    <submittedName>
        <fullName evidence="1">Uncharacterized protein</fullName>
    </submittedName>
</protein>
<keyword evidence="2" id="KW-1185">Reference proteome</keyword>
<name>A0A084U4P8_MALIO</name>
<dbReference type="EMBL" id="AWQU01000044">
    <property type="protein sequence ID" value="KFB07934.1"/>
    <property type="molecule type" value="Genomic_DNA"/>
</dbReference>
<dbReference type="RefSeq" id="WP_004025333.1">
    <property type="nucleotide sequence ID" value="NZ_AWQU01000044.1"/>
</dbReference>
<proteinExistence type="predicted"/>
<gene>
    <name evidence="1" type="ORF">P271_799</name>
</gene>
<evidence type="ECO:0000313" key="1">
    <source>
        <dbReference type="EMBL" id="KFB07934.1"/>
    </source>
</evidence>
<dbReference type="Proteomes" id="UP000028523">
    <property type="component" value="Unassembled WGS sequence"/>
</dbReference>
<dbReference type="AlphaFoldDB" id="A0A084U4P8"/>
<dbReference type="GeneID" id="96867154"/>
<organism evidence="1 2">
    <name type="scientific">Malacoplasma iowae DK-CPA</name>
    <dbReference type="NCBI Taxonomy" id="1394179"/>
    <lineage>
        <taxon>Bacteria</taxon>
        <taxon>Bacillati</taxon>
        <taxon>Mycoplasmatota</taxon>
        <taxon>Mycoplasmoidales</taxon>
        <taxon>Mycoplasmoidaceae</taxon>
        <taxon>Malacoplasma</taxon>
    </lineage>
</organism>